<accession>A0A291KDC0</accession>
<dbReference type="Proteomes" id="UP000243591">
    <property type="component" value="Chromosome"/>
</dbReference>
<reference evidence="1 2" key="1">
    <citation type="submission" date="2017-09" db="EMBL/GenBank/DDBJ databases">
        <title>Complete Genome Sequences of Two Strains of the Meat Spoilage Bacterium Brochothrix thermosphacta Isolated from Ground Chicken.</title>
        <authorList>
            <person name="Paoli G.C."/>
            <person name="Wijey C."/>
            <person name="Chen C.-Y."/>
            <person name="Nguyen L."/>
            <person name="Yan X."/>
            <person name="Irwin P.L."/>
        </authorList>
    </citation>
    <scope>NUCLEOTIDE SEQUENCE [LARGE SCALE GENOMIC DNA]</scope>
    <source>
        <strain evidence="1 2">BI</strain>
    </source>
</reference>
<evidence type="ECO:0000313" key="1">
    <source>
        <dbReference type="EMBL" id="ATF25150.1"/>
    </source>
</evidence>
<dbReference type="EMBL" id="CP023483">
    <property type="protein sequence ID" value="ATF25150.1"/>
    <property type="molecule type" value="Genomic_DNA"/>
</dbReference>
<gene>
    <name evidence="1" type="ORF">CNY62_01440</name>
</gene>
<dbReference type="RefSeq" id="WP_081312083.1">
    <property type="nucleotide sequence ID" value="NZ_CP023483.1"/>
</dbReference>
<proteinExistence type="predicted"/>
<dbReference type="InterPro" id="IPR010022">
    <property type="entry name" value="XkdX"/>
</dbReference>
<protein>
    <submittedName>
        <fullName evidence="1">XkdX family protein</fullName>
    </submittedName>
</protein>
<organism evidence="1 2">
    <name type="scientific">Brochothrix thermosphacta</name>
    <name type="common">Microbacterium thermosphactum</name>
    <dbReference type="NCBI Taxonomy" id="2756"/>
    <lineage>
        <taxon>Bacteria</taxon>
        <taxon>Bacillati</taxon>
        <taxon>Bacillota</taxon>
        <taxon>Bacilli</taxon>
        <taxon>Bacillales</taxon>
        <taxon>Listeriaceae</taxon>
        <taxon>Brochothrix</taxon>
    </lineage>
</organism>
<dbReference type="Pfam" id="PF09693">
    <property type="entry name" value="Phage_XkdX"/>
    <property type="match status" value="1"/>
</dbReference>
<sequence length="54" mass="6264">MVSSTMYRIINNAYVSRRYTLDQLHLLVVAHMLTKEQFKQITSVTFEVGEKGTD</sequence>
<keyword evidence="2" id="KW-1185">Reference proteome</keyword>
<dbReference type="KEGG" id="bths:CNY62_01440"/>
<name>A0A291KDC0_BROTH</name>
<dbReference type="AlphaFoldDB" id="A0A291KDC0"/>
<evidence type="ECO:0000313" key="2">
    <source>
        <dbReference type="Proteomes" id="UP000243591"/>
    </source>
</evidence>